<feature type="compositionally biased region" description="Acidic residues" evidence="1">
    <location>
        <begin position="169"/>
        <end position="189"/>
    </location>
</feature>
<dbReference type="PANTHER" id="PTHR34475:SF1">
    <property type="entry name" value="CYTOSKELETON PROTEIN RODZ"/>
    <property type="match status" value="1"/>
</dbReference>
<dbReference type="CDD" id="cd00093">
    <property type="entry name" value="HTH_XRE"/>
    <property type="match status" value="1"/>
</dbReference>
<feature type="region of interest" description="Disordered" evidence="1">
    <location>
        <begin position="157"/>
        <end position="248"/>
    </location>
</feature>
<feature type="transmembrane region" description="Helical" evidence="2">
    <location>
        <begin position="116"/>
        <end position="137"/>
    </location>
</feature>
<dbReference type="AlphaFoldDB" id="A0A368V0V0"/>
<dbReference type="PROSITE" id="PS50943">
    <property type="entry name" value="HTH_CROC1"/>
    <property type="match status" value="1"/>
</dbReference>
<evidence type="ECO:0000313" key="5">
    <source>
        <dbReference type="EMBL" id="RCW34752.1"/>
    </source>
</evidence>
<dbReference type="Pfam" id="PF13464">
    <property type="entry name" value="RodZ_C"/>
    <property type="match status" value="1"/>
</dbReference>
<dbReference type="Proteomes" id="UP000253065">
    <property type="component" value="Unassembled WGS sequence"/>
</dbReference>
<sequence length="340" mass="36759">MTGEEQSQPASEASVGQQLRRAREKLGLSVSDIADQQHLRPSVIQSIEEGDYSKVDTELFLKGYVRTYARQVQLNADALIAALDSELEPLRQQREQEHQSNPLVDIERKKKRKRQIAKLVVLLAFLGVVGFLAYSYLVKPVSEPVQSNADGISESLEAQSGEAVSDASPEPEEAPSVSEEAEQPAEPEQMDSGTSSVGNVEAENGAVTDTEALSEPTEGGSLGQEELLSEQPSVEQPPVVAQSPDPALTESEVMEAPVETVRLAMTFSDDCWIQVTDGAGNRLASALRREGDALDVSGQPPLRVVVGAMSAVESLEFQGEPMDLGNFRVVNNRSEFTLEP</sequence>
<dbReference type="InterPro" id="IPR050400">
    <property type="entry name" value="Bact_Cytoskel_RodZ"/>
</dbReference>
<protein>
    <submittedName>
        <fullName evidence="5">Cytoskeleton protein RodZ</fullName>
    </submittedName>
</protein>
<dbReference type="InterPro" id="IPR025194">
    <property type="entry name" value="RodZ-like_C"/>
</dbReference>
<keyword evidence="7" id="KW-1185">Reference proteome</keyword>
<evidence type="ECO:0000256" key="2">
    <source>
        <dbReference type="SAM" id="Phobius"/>
    </source>
</evidence>
<dbReference type="EMBL" id="QPJB01000005">
    <property type="protein sequence ID" value="RCW34752.1"/>
    <property type="molecule type" value="Genomic_DNA"/>
</dbReference>
<accession>A0A368V0V0</accession>
<keyword evidence="2" id="KW-0812">Transmembrane</keyword>
<dbReference type="EMBL" id="QNSA01000005">
    <property type="protein sequence ID" value="RBP74003.1"/>
    <property type="molecule type" value="Genomic_DNA"/>
</dbReference>
<dbReference type="Pfam" id="PF13413">
    <property type="entry name" value="HTH_25"/>
    <property type="match status" value="1"/>
</dbReference>
<feature type="region of interest" description="Disordered" evidence="1">
    <location>
        <begin position="1"/>
        <end position="20"/>
    </location>
</feature>
<dbReference type="Gene3D" id="1.10.260.40">
    <property type="entry name" value="lambda repressor-like DNA-binding domains"/>
    <property type="match status" value="1"/>
</dbReference>
<dbReference type="SUPFAM" id="SSF47413">
    <property type="entry name" value="lambda repressor-like DNA-binding domains"/>
    <property type="match status" value="1"/>
</dbReference>
<evidence type="ECO:0000313" key="6">
    <source>
        <dbReference type="Proteomes" id="UP000252795"/>
    </source>
</evidence>
<proteinExistence type="predicted"/>
<keyword evidence="2" id="KW-1133">Transmembrane helix</keyword>
<evidence type="ECO:0000256" key="1">
    <source>
        <dbReference type="SAM" id="MobiDB-lite"/>
    </source>
</evidence>
<dbReference type="GO" id="GO:0003677">
    <property type="term" value="F:DNA binding"/>
    <property type="evidence" value="ECO:0007669"/>
    <property type="project" value="InterPro"/>
</dbReference>
<evidence type="ECO:0000313" key="4">
    <source>
        <dbReference type="EMBL" id="RBP74003.1"/>
    </source>
</evidence>
<dbReference type="PANTHER" id="PTHR34475">
    <property type="match status" value="1"/>
</dbReference>
<name>A0A368V0V0_MARNT</name>
<feature type="domain" description="HTH cro/C1-type" evidence="3">
    <location>
        <begin position="19"/>
        <end position="62"/>
    </location>
</feature>
<dbReference type="InterPro" id="IPR001387">
    <property type="entry name" value="Cro/C1-type_HTH"/>
</dbReference>
<reference evidence="5 6" key="1">
    <citation type="submission" date="2018-07" db="EMBL/GenBank/DDBJ databases">
        <title>Freshwater and sediment microbial communities from various areas in North America, analyzing microbe dynamics in response to fracking.</title>
        <authorList>
            <person name="Lamendella R."/>
        </authorList>
    </citation>
    <scope>NUCLEOTIDE SEQUENCE [LARGE SCALE GENOMIC DNA]</scope>
    <source>
        <strain evidence="5 6">114E</strain>
        <strain evidence="4 7">114E_o</strain>
    </source>
</reference>
<feature type="compositionally biased region" description="Polar residues" evidence="1">
    <location>
        <begin position="1"/>
        <end position="17"/>
    </location>
</feature>
<evidence type="ECO:0000259" key="3">
    <source>
        <dbReference type="PROSITE" id="PS50943"/>
    </source>
</evidence>
<comment type="caution">
    <text evidence="5">The sequence shown here is derived from an EMBL/GenBank/DDBJ whole genome shotgun (WGS) entry which is preliminary data.</text>
</comment>
<gene>
    <name evidence="5" type="ORF">DET51_105125</name>
    <name evidence="4" type="ORF">DET64_105126</name>
</gene>
<keyword evidence="2" id="KW-0472">Membrane</keyword>
<organism evidence="5 6">
    <name type="scientific">Marinobacter nauticus</name>
    <name type="common">Marinobacter hydrocarbonoclasticus</name>
    <name type="synonym">Marinobacter aquaeolei</name>
    <dbReference type="NCBI Taxonomy" id="2743"/>
    <lineage>
        <taxon>Bacteria</taxon>
        <taxon>Pseudomonadati</taxon>
        <taxon>Pseudomonadota</taxon>
        <taxon>Gammaproteobacteria</taxon>
        <taxon>Pseudomonadales</taxon>
        <taxon>Marinobacteraceae</taxon>
        <taxon>Marinobacter</taxon>
    </lineage>
</organism>
<dbReference type="RefSeq" id="WP_113879658.1">
    <property type="nucleotide sequence ID" value="NZ_DCES01000051.1"/>
</dbReference>
<dbReference type="InterPro" id="IPR010982">
    <property type="entry name" value="Lambda_DNA-bd_dom_sf"/>
</dbReference>
<evidence type="ECO:0000313" key="7">
    <source>
        <dbReference type="Proteomes" id="UP000253065"/>
    </source>
</evidence>
<dbReference type="Proteomes" id="UP000252795">
    <property type="component" value="Unassembled WGS sequence"/>
</dbReference>